<dbReference type="InterPro" id="IPR025536">
    <property type="entry name" value="DUF4422"/>
</dbReference>
<dbReference type="EMBL" id="AZFE01000031">
    <property type="protein sequence ID" value="KRL55112.1"/>
    <property type="molecule type" value="Genomic_DNA"/>
</dbReference>
<dbReference type="Pfam" id="PF14393">
    <property type="entry name" value="DUF4422"/>
    <property type="match status" value="1"/>
</dbReference>
<gene>
    <name evidence="2" type="ORF">FC70_GL000708</name>
</gene>
<name>A0A0R1RPB8_9LACO</name>
<sequence length="264" mass="31467">MIFWGGKVNTKIIVAAHKSAEMPTDSELYYPVFVGKALHPELDLPYHSDNDGLNISEKNPNYNELTAVYWAWKNIDAEAYGLVHYRRYLSLNKNKNLNSILTKEQVDDLLEKNDIILPKKRNYFIESNYSHYIHSHQQEPIDLTRMVIAENFPEYLASFDKVMKKTSAHMFNIFIMKKQPFNEYCEWMFDILNQVESRIDISEYDAYESRVYGFISELLLDTWLNVNSSYQTTEVNFVYMEKQNWLKKGFSFLWRKFKYVFSKK</sequence>
<comment type="caution">
    <text evidence="2">The sequence shown here is derived from an EMBL/GenBank/DDBJ whole genome shotgun (WGS) entry which is preliminary data.</text>
</comment>
<keyword evidence="2" id="KW-0808">Transferase</keyword>
<dbReference type="GO" id="GO:0016740">
    <property type="term" value="F:transferase activity"/>
    <property type="evidence" value="ECO:0007669"/>
    <property type="project" value="UniProtKB-KW"/>
</dbReference>
<evidence type="ECO:0000259" key="1">
    <source>
        <dbReference type="Pfam" id="PF14393"/>
    </source>
</evidence>
<evidence type="ECO:0000313" key="2">
    <source>
        <dbReference type="EMBL" id="KRL55112.1"/>
    </source>
</evidence>
<reference evidence="2 3" key="1">
    <citation type="journal article" date="2015" name="Genome Announc.">
        <title>Expanding the biotechnology potential of lactobacilli through comparative genomics of 213 strains and associated genera.</title>
        <authorList>
            <person name="Sun Z."/>
            <person name="Harris H.M."/>
            <person name="McCann A."/>
            <person name="Guo C."/>
            <person name="Argimon S."/>
            <person name="Zhang W."/>
            <person name="Yang X."/>
            <person name="Jeffery I.B."/>
            <person name="Cooney J.C."/>
            <person name="Kagawa T.F."/>
            <person name="Liu W."/>
            <person name="Song Y."/>
            <person name="Salvetti E."/>
            <person name="Wrobel A."/>
            <person name="Rasinkangas P."/>
            <person name="Parkhill J."/>
            <person name="Rea M.C."/>
            <person name="O'Sullivan O."/>
            <person name="Ritari J."/>
            <person name="Douillard F.P."/>
            <person name="Paul Ross R."/>
            <person name="Yang R."/>
            <person name="Briner A.E."/>
            <person name="Felis G.E."/>
            <person name="de Vos W.M."/>
            <person name="Barrangou R."/>
            <person name="Klaenhammer T.R."/>
            <person name="Caufield P.W."/>
            <person name="Cui Y."/>
            <person name="Zhang H."/>
            <person name="O'Toole P.W."/>
        </authorList>
    </citation>
    <scope>NUCLEOTIDE SEQUENCE [LARGE SCALE GENOMIC DNA]</scope>
    <source>
        <strain evidence="2 3">DSM 15707</strain>
    </source>
</reference>
<accession>A0A0R1RPB8</accession>
<feature type="domain" description="DUF4422" evidence="1">
    <location>
        <begin position="11"/>
        <end position="227"/>
    </location>
</feature>
<dbReference type="AlphaFoldDB" id="A0A0R1RPB8"/>
<protein>
    <submittedName>
        <fullName evidence="2">Glycosyltransferase</fullName>
    </submittedName>
</protein>
<proteinExistence type="predicted"/>
<keyword evidence="3" id="KW-1185">Reference proteome</keyword>
<organism evidence="2 3">
    <name type="scientific">Paucilactobacillus oligofermentans DSM 15707 = LMG 22743</name>
    <dbReference type="NCBI Taxonomy" id="1423778"/>
    <lineage>
        <taxon>Bacteria</taxon>
        <taxon>Bacillati</taxon>
        <taxon>Bacillota</taxon>
        <taxon>Bacilli</taxon>
        <taxon>Lactobacillales</taxon>
        <taxon>Lactobacillaceae</taxon>
        <taxon>Paucilactobacillus</taxon>
    </lineage>
</organism>
<dbReference type="PATRIC" id="fig|1423778.4.peg.739"/>
<dbReference type="STRING" id="1423778.FC70_GL000708"/>
<dbReference type="Proteomes" id="UP000051697">
    <property type="component" value="Unassembled WGS sequence"/>
</dbReference>
<evidence type="ECO:0000313" key="3">
    <source>
        <dbReference type="Proteomes" id="UP000051697"/>
    </source>
</evidence>